<keyword evidence="4" id="KW-1185">Reference proteome</keyword>
<dbReference type="Proteomes" id="UP000070700">
    <property type="component" value="Unassembled WGS sequence"/>
</dbReference>
<evidence type="ECO:0000313" key="3">
    <source>
        <dbReference type="EMBL" id="KUJ15160.1"/>
    </source>
</evidence>
<keyword evidence="2" id="KW-0472">Membrane</keyword>
<protein>
    <submittedName>
        <fullName evidence="3">Uncharacterized protein</fullName>
    </submittedName>
</protein>
<feature type="transmembrane region" description="Helical" evidence="2">
    <location>
        <begin position="33"/>
        <end position="52"/>
    </location>
</feature>
<gene>
    <name evidence="3" type="ORF">LY89DRAFT_670664</name>
</gene>
<evidence type="ECO:0000256" key="2">
    <source>
        <dbReference type="SAM" id="Phobius"/>
    </source>
</evidence>
<evidence type="ECO:0000256" key="1">
    <source>
        <dbReference type="SAM" id="Coils"/>
    </source>
</evidence>
<feature type="transmembrane region" description="Helical" evidence="2">
    <location>
        <begin position="5"/>
        <end position="27"/>
    </location>
</feature>
<keyword evidence="2" id="KW-0812">Transmembrane</keyword>
<keyword evidence="2" id="KW-1133">Transmembrane helix</keyword>
<dbReference type="InParanoid" id="A0A194X4R0"/>
<dbReference type="KEGG" id="psco:LY89DRAFT_670664"/>
<dbReference type="RefSeq" id="XP_018069515.1">
    <property type="nucleotide sequence ID" value="XM_018213178.1"/>
</dbReference>
<accession>A0A194X4R0</accession>
<dbReference type="GeneID" id="28822904"/>
<name>A0A194X4R0_MOLSC</name>
<organism evidence="3 4">
    <name type="scientific">Mollisia scopiformis</name>
    <name type="common">Conifer needle endophyte fungus</name>
    <name type="synonym">Phialocephala scopiformis</name>
    <dbReference type="NCBI Taxonomy" id="149040"/>
    <lineage>
        <taxon>Eukaryota</taxon>
        <taxon>Fungi</taxon>
        <taxon>Dikarya</taxon>
        <taxon>Ascomycota</taxon>
        <taxon>Pezizomycotina</taxon>
        <taxon>Leotiomycetes</taxon>
        <taxon>Helotiales</taxon>
        <taxon>Mollisiaceae</taxon>
        <taxon>Mollisia</taxon>
    </lineage>
</organism>
<evidence type="ECO:0000313" key="4">
    <source>
        <dbReference type="Proteomes" id="UP000070700"/>
    </source>
</evidence>
<dbReference type="AlphaFoldDB" id="A0A194X4R0"/>
<keyword evidence="1" id="KW-0175">Coiled coil</keyword>
<sequence>MSFTVLYACVGVGTVAVVLFVVLSLTAPLVLEIGYGIIGGLLVLGGIGWILYRNSDSIGDWWQAFRDRRQAERDARRVRRETLRQEEETRRAVELEERRVRAGVIAVEAISSGEAMNGTNS</sequence>
<reference evidence="3 4" key="1">
    <citation type="submission" date="2015-10" db="EMBL/GenBank/DDBJ databases">
        <title>Full genome of DAOMC 229536 Phialocephala scopiformis, a fungal endophyte of spruce producing the potent anti-insectan compound rugulosin.</title>
        <authorList>
            <consortium name="DOE Joint Genome Institute"/>
            <person name="Walker A.K."/>
            <person name="Frasz S.L."/>
            <person name="Seifert K.A."/>
            <person name="Miller J.D."/>
            <person name="Mondo S.J."/>
            <person name="Labutti K."/>
            <person name="Lipzen A."/>
            <person name="Dockter R."/>
            <person name="Kennedy M."/>
            <person name="Grigoriev I.V."/>
            <person name="Spatafora J.W."/>
        </authorList>
    </citation>
    <scope>NUCLEOTIDE SEQUENCE [LARGE SCALE GENOMIC DNA]</scope>
    <source>
        <strain evidence="3 4">CBS 120377</strain>
    </source>
</reference>
<dbReference type="EMBL" id="KQ947418">
    <property type="protein sequence ID" value="KUJ15160.1"/>
    <property type="molecule type" value="Genomic_DNA"/>
</dbReference>
<proteinExistence type="predicted"/>
<feature type="coiled-coil region" evidence="1">
    <location>
        <begin position="68"/>
        <end position="98"/>
    </location>
</feature>